<comment type="subcellular location">
    <subcellularLocation>
        <location evidence="1">Membrane</location>
        <topology evidence="1">Multi-pass membrane protein</topology>
    </subcellularLocation>
</comment>
<feature type="transmembrane region" description="Helical" evidence="7">
    <location>
        <begin position="122"/>
        <end position="142"/>
    </location>
</feature>
<feature type="transmembrane region" description="Helical" evidence="7">
    <location>
        <begin position="313"/>
        <end position="333"/>
    </location>
</feature>
<comment type="caution">
    <text evidence="8">The sequence shown here is derived from an EMBL/GenBank/DDBJ whole genome shotgun (WGS) entry which is preliminary data.</text>
</comment>
<keyword evidence="9" id="KW-1185">Reference proteome</keyword>
<evidence type="ECO:0000313" key="8">
    <source>
        <dbReference type="EMBL" id="MFB3169163.1"/>
    </source>
</evidence>
<feature type="transmembrane region" description="Helical" evidence="7">
    <location>
        <begin position="69"/>
        <end position="86"/>
    </location>
</feature>
<organism evidence="8 9">
    <name type="scientific">Neobacillus driksii</name>
    <dbReference type="NCBI Taxonomy" id="3035913"/>
    <lineage>
        <taxon>Bacteria</taxon>
        <taxon>Bacillati</taxon>
        <taxon>Bacillota</taxon>
        <taxon>Bacilli</taxon>
        <taxon>Bacillales</taxon>
        <taxon>Bacillaceae</taxon>
        <taxon>Neobacillus</taxon>
    </lineage>
</organism>
<evidence type="ECO:0000256" key="4">
    <source>
        <dbReference type="ARBA" id="ARBA00022692"/>
    </source>
</evidence>
<evidence type="ECO:0000256" key="2">
    <source>
        <dbReference type="ARBA" id="ARBA00008821"/>
    </source>
</evidence>
<dbReference type="NCBIfam" id="NF037981">
    <property type="entry name" value="NCS2_1"/>
    <property type="match status" value="1"/>
</dbReference>
<dbReference type="InterPro" id="IPR006043">
    <property type="entry name" value="NCS2"/>
</dbReference>
<feature type="transmembrane region" description="Helical" evidence="7">
    <location>
        <begin position="186"/>
        <end position="206"/>
    </location>
</feature>
<keyword evidence="6 7" id="KW-0472">Membrane</keyword>
<feature type="transmembrane region" description="Helical" evidence="7">
    <location>
        <begin position="163"/>
        <end position="180"/>
    </location>
</feature>
<dbReference type="EMBL" id="JAROBZ020000001">
    <property type="protein sequence ID" value="MFB3169163.1"/>
    <property type="molecule type" value="Genomic_DNA"/>
</dbReference>
<dbReference type="PANTHER" id="PTHR42810:SF1">
    <property type="entry name" value="PURINE PERMEASE YWDJ-RELATED"/>
    <property type="match status" value="1"/>
</dbReference>
<feature type="transmembrane region" description="Helical" evidence="7">
    <location>
        <begin position="227"/>
        <end position="258"/>
    </location>
</feature>
<evidence type="ECO:0000256" key="6">
    <source>
        <dbReference type="ARBA" id="ARBA00023136"/>
    </source>
</evidence>
<proteinExistence type="inferred from homology"/>
<name>A0ABV4YYK7_9BACI</name>
<evidence type="ECO:0000313" key="9">
    <source>
        <dbReference type="Proteomes" id="UP001241748"/>
    </source>
</evidence>
<feature type="transmembrane region" description="Helical" evidence="7">
    <location>
        <begin position="372"/>
        <end position="389"/>
    </location>
</feature>
<feature type="transmembrane region" description="Helical" evidence="7">
    <location>
        <begin position="404"/>
        <end position="423"/>
    </location>
</feature>
<reference evidence="8 9" key="1">
    <citation type="submission" date="2024-05" db="EMBL/GenBank/DDBJ databases">
        <authorList>
            <person name="Venkateswaran K."/>
        </authorList>
    </citation>
    <scope>NUCLEOTIDE SEQUENCE [LARGE SCALE GENOMIC DNA]</scope>
    <source>
        <strain evidence="8 9">179-C4-2-HS</strain>
    </source>
</reference>
<comment type="similarity">
    <text evidence="2">Belongs to the nucleobase:cation symporter-2 (NCS2) (TC 2.A.40) family.</text>
</comment>
<feature type="transmembrane region" description="Helical" evidence="7">
    <location>
        <begin position="278"/>
        <end position="301"/>
    </location>
</feature>
<evidence type="ECO:0000256" key="3">
    <source>
        <dbReference type="ARBA" id="ARBA00022448"/>
    </source>
</evidence>
<evidence type="ECO:0000256" key="5">
    <source>
        <dbReference type="ARBA" id="ARBA00022989"/>
    </source>
</evidence>
<sequence length="427" mass="46567">MNTENKYFGTFQWFIYLLANSIALPVVIGNVFDLSATEISALMQRTFFIVGLSSFIQGKFGHRSPIVDGPAGSWVSIFVIFASIGTQQGFTMKETLQTLEAGLIVTGLFLILLGITKWVRHLLFLFSPIVTGTFLFILAIQLSGVFIKGMVSIDYNTGQMDGVSFLLAIFIFFFIIVLSLKSKGWLKNYAILLGILVGWSLFIIFGKGHRSFSISADWIKLPEIFPWGVPSLTGGVSVTAILFTFLLISNTFAAISAAEEAIPNNRGQFLDRLNRGTWIGGVSHLFSAIFSTIAVVPLPATAGFVRLTKQYRIIPFLFACGIMVVISLSPSIVGLLASLPLPVASAALLATLIEMLGIAIRSLTKQPLNDRNITIIGVSLLVGIGIMFLPEDIFNGLPSIIQNIGKNGLLVGTFLAIIFEQLWKQKN</sequence>
<dbReference type="PANTHER" id="PTHR42810">
    <property type="entry name" value="PURINE PERMEASE C1399.01C-RELATED"/>
    <property type="match status" value="1"/>
</dbReference>
<evidence type="ECO:0000256" key="7">
    <source>
        <dbReference type="SAM" id="Phobius"/>
    </source>
</evidence>
<feature type="transmembrane region" description="Helical" evidence="7">
    <location>
        <begin position="339"/>
        <end position="360"/>
    </location>
</feature>
<protein>
    <submittedName>
        <fullName evidence="8">Purine/pyrimidine permease</fullName>
    </submittedName>
</protein>
<dbReference type="Proteomes" id="UP001241748">
    <property type="component" value="Unassembled WGS sequence"/>
</dbReference>
<evidence type="ECO:0000256" key="1">
    <source>
        <dbReference type="ARBA" id="ARBA00004141"/>
    </source>
</evidence>
<dbReference type="Pfam" id="PF00860">
    <property type="entry name" value="Xan_ur_permease"/>
    <property type="match status" value="1"/>
</dbReference>
<dbReference type="RefSeq" id="WP_306076403.1">
    <property type="nucleotide sequence ID" value="NZ_JAROBZ020000001.1"/>
</dbReference>
<gene>
    <name evidence="8" type="ORF">P5G62_018720</name>
</gene>
<accession>A0ABV4YYK7</accession>
<feature type="transmembrane region" description="Helical" evidence="7">
    <location>
        <begin position="13"/>
        <end position="32"/>
    </location>
</feature>
<keyword evidence="3" id="KW-0813">Transport</keyword>
<feature type="transmembrane region" description="Helical" evidence="7">
    <location>
        <begin position="98"/>
        <end position="116"/>
    </location>
</feature>
<keyword evidence="5 7" id="KW-1133">Transmembrane helix</keyword>
<keyword evidence="4 7" id="KW-0812">Transmembrane</keyword>